<sequence>MSNSTIISGAESFFIPGNDTGILICHGFNGTPQSIAYIGECFAKAGFTVYAPLLKGHGTCAEDMETCCYQEWIQNIEDAYNTLKKTCSNIVVIGQSMGGALALTLAAREACSGIITLNAALEVPWYETFKHADAPRFISEGKPDIHDPTAYEITYPSVPLKAVQQLLLLMQDLRQKLHHVSCPVLICSSPDDHVVPAYCSMEIFQSISSSEKERMDLPSSYHVASLDYDKEKIVEASLSFIERHVLKKMAS</sequence>
<evidence type="ECO:0000256" key="1">
    <source>
        <dbReference type="PIRSR" id="PIRSR017388-1"/>
    </source>
</evidence>
<feature type="binding site" evidence="2">
    <location>
        <position position="97"/>
    </location>
    <ligand>
        <name>substrate</name>
    </ligand>
</feature>
<dbReference type="SUPFAM" id="SSF53474">
    <property type="entry name" value="alpha/beta-Hydrolases"/>
    <property type="match status" value="1"/>
</dbReference>
<feature type="active site" description="Charge relay system" evidence="1">
    <location>
        <position position="222"/>
    </location>
</feature>
<keyword evidence="5" id="KW-1185">Reference proteome</keyword>
<dbReference type="RefSeq" id="WP_040373513.1">
    <property type="nucleotide sequence ID" value="NZ_CP068053.1"/>
</dbReference>
<dbReference type="PANTHER" id="PTHR11614">
    <property type="entry name" value="PHOSPHOLIPASE-RELATED"/>
    <property type="match status" value="1"/>
</dbReference>
<evidence type="ECO:0000313" key="4">
    <source>
        <dbReference type="EMBL" id="QQS98650.1"/>
    </source>
</evidence>
<feature type="active site" description="Nucleophile" evidence="1">
    <location>
        <position position="96"/>
    </location>
</feature>
<gene>
    <name evidence="4" type="ORF">I6J18_13055</name>
</gene>
<accession>A0A974NJ22</accession>
<evidence type="ECO:0000313" key="5">
    <source>
        <dbReference type="Proteomes" id="UP000595254"/>
    </source>
</evidence>
<keyword evidence="4" id="KW-0378">Hydrolase</keyword>
<dbReference type="KEGG" id="ppsr:I6J18_13055"/>
<feature type="binding site" evidence="2">
    <location>
        <position position="28"/>
    </location>
    <ligand>
        <name>substrate</name>
    </ligand>
</feature>
<proteinExistence type="predicted"/>
<name>A0A974NJ22_PERPY</name>
<feature type="domain" description="Serine aminopeptidase S33" evidence="3">
    <location>
        <begin position="22"/>
        <end position="223"/>
    </location>
</feature>
<organism evidence="4 5">
    <name type="scientific">Peribacillus psychrosaccharolyticus</name>
    <name type="common">Bacillus psychrosaccharolyticus</name>
    <dbReference type="NCBI Taxonomy" id="1407"/>
    <lineage>
        <taxon>Bacteria</taxon>
        <taxon>Bacillati</taxon>
        <taxon>Bacillota</taxon>
        <taxon>Bacilli</taxon>
        <taxon>Bacillales</taxon>
        <taxon>Bacillaceae</taxon>
        <taxon>Peribacillus</taxon>
    </lineage>
</organism>
<dbReference type="InterPro" id="IPR022742">
    <property type="entry name" value="Hydrolase_4"/>
</dbReference>
<dbReference type="InterPro" id="IPR051044">
    <property type="entry name" value="MAG_DAG_Lipase"/>
</dbReference>
<dbReference type="Proteomes" id="UP000595254">
    <property type="component" value="Chromosome"/>
</dbReference>
<protein>
    <submittedName>
        <fullName evidence="4">Alpha/beta fold hydrolase</fullName>
    </submittedName>
</protein>
<dbReference type="AlphaFoldDB" id="A0A974NJ22"/>
<reference evidence="4 5" key="1">
    <citation type="submission" date="2021-01" db="EMBL/GenBank/DDBJ databases">
        <title>FDA dAtabase for Regulatory Grade micrObial Sequences (FDA-ARGOS): Supporting development and validation of Infectious Disease Dx tests.</title>
        <authorList>
            <person name="Nelson B."/>
            <person name="Plummer A."/>
            <person name="Tallon L."/>
            <person name="Sadzewicz L."/>
            <person name="Zhao X."/>
            <person name="Boylan J."/>
            <person name="Ott S."/>
            <person name="Bowen H."/>
            <person name="Vavikolanu K."/>
            <person name="Mehta A."/>
            <person name="Aluvathingal J."/>
            <person name="Nadendla S."/>
            <person name="Myers T."/>
            <person name="Yan Y."/>
            <person name="Sichtig H."/>
        </authorList>
    </citation>
    <scope>NUCLEOTIDE SEQUENCE [LARGE SCALE GENOMIC DNA]</scope>
    <source>
        <strain evidence="4 5">FDAARGOS_1161</strain>
    </source>
</reference>
<feature type="active site" description="Charge relay system" evidence="1">
    <location>
        <position position="192"/>
    </location>
</feature>
<evidence type="ECO:0000256" key="2">
    <source>
        <dbReference type="PIRSR" id="PIRSR017388-2"/>
    </source>
</evidence>
<dbReference type="EMBL" id="CP068053">
    <property type="protein sequence ID" value="QQS98650.1"/>
    <property type="molecule type" value="Genomic_DNA"/>
</dbReference>
<dbReference type="InterPro" id="IPR012354">
    <property type="entry name" value="Esterase_lipase"/>
</dbReference>
<dbReference type="InterPro" id="IPR029058">
    <property type="entry name" value="AB_hydrolase_fold"/>
</dbReference>
<dbReference type="Pfam" id="PF12146">
    <property type="entry name" value="Hydrolase_4"/>
    <property type="match status" value="1"/>
</dbReference>
<dbReference type="Gene3D" id="3.40.50.1820">
    <property type="entry name" value="alpha/beta hydrolase"/>
    <property type="match status" value="1"/>
</dbReference>
<evidence type="ECO:0000259" key="3">
    <source>
        <dbReference type="Pfam" id="PF12146"/>
    </source>
</evidence>
<dbReference type="GO" id="GO:0052689">
    <property type="term" value="F:carboxylic ester hydrolase activity"/>
    <property type="evidence" value="ECO:0007669"/>
    <property type="project" value="InterPro"/>
</dbReference>
<dbReference type="PIRSF" id="PIRSF017388">
    <property type="entry name" value="Esterase_lipase"/>
    <property type="match status" value="1"/>
</dbReference>